<dbReference type="PROSITE" id="PS51918">
    <property type="entry name" value="RADICAL_SAM"/>
    <property type="match status" value="1"/>
</dbReference>
<protein>
    <submittedName>
        <fullName evidence="9">Radical SAM domain-containing protein, DUF3641</fullName>
    </submittedName>
</protein>
<keyword evidence="3" id="KW-0479">Metal-binding</keyword>
<dbReference type="Pfam" id="PF04055">
    <property type="entry name" value="Radical_SAM"/>
    <property type="match status" value="1"/>
</dbReference>
<feature type="transmembrane region" description="Helical" evidence="7">
    <location>
        <begin position="256"/>
        <end position="275"/>
    </location>
</feature>
<keyword evidence="7" id="KW-0812">Transmembrane</keyword>
<dbReference type="InterPro" id="IPR013785">
    <property type="entry name" value="Aldolase_TIM"/>
</dbReference>
<keyword evidence="7" id="KW-0472">Membrane</keyword>
<dbReference type="CDD" id="cd01335">
    <property type="entry name" value="Radical_SAM"/>
    <property type="match status" value="1"/>
</dbReference>
<dbReference type="GO" id="GO:0003824">
    <property type="term" value="F:catalytic activity"/>
    <property type="evidence" value="ECO:0007669"/>
    <property type="project" value="InterPro"/>
</dbReference>
<dbReference type="PANTHER" id="PTHR43728:SF1">
    <property type="entry name" value="FE-S OXIDOREDUCTASE"/>
    <property type="match status" value="1"/>
</dbReference>
<dbReference type="InterPro" id="IPR007197">
    <property type="entry name" value="rSAM"/>
</dbReference>
<evidence type="ECO:0000313" key="10">
    <source>
        <dbReference type="Proteomes" id="UP000663722"/>
    </source>
</evidence>
<evidence type="ECO:0000256" key="2">
    <source>
        <dbReference type="ARBA" id="ARBA00022691"/>
    </source>
</evidence>
<evidence type="ECO:0000256" key="7">
    <source>
        <dbReference type="SAM" id="Phobius"/>
    </source>
</evidence>
<dbReference type="InterPro" id="IPR026351">
    <property type="entry name" value="rSAM_ArsS-like"/>
</dbReference>
<comment type="cofactor">
    <cofactor evidence="1">
        <name>[4Fe-4S] cluster</name>
        <dbReference type="ChEBI" id="CHEBI:49883"/>
    </cofactor>
</comment>
<name>A0A975BG19_9BACT</name>
<keyword evidence="10" id="KW-1185">Reference proteome</keyword>
<feature type="domain" description="Radical SAM core" evidence="8">
    <location>
        <begin position="19"/>
        <end position="245"/>
    </location>
</feature>
<evidence type="ECO:0000256" key="1">
    <source>
        <dbReference type="ARBA" id="ARBA00001966"/>
    </source>
</evidence>
<dbReference type="EMBL" id="CP061800">
    <property type="protein sequence ID" value="QTA84633.1"/>
    <property type="molecule type" value="Genomic_DNA"/>
</dbReference>
<accession>A0A975BG19</accession>
<dbReference type="InterPro" id="IPR058240">
    <property type="entry name" value="rSAM_sf"/>
</dbReference>
<dbReference type="SFLD" id="SFLDG01067">
    <property type="entry name" value="SPASM/twitch_domain_containing"/>
    <property type="match status" value="1"/>
</dbReference>
<evidence type="ECO:0000256" key="6">
    <source>
        <dbReference type="SAM" id="MobiDB-lite"/>
    </source>
</evidence>
<dbReference type="PANTHER" id="PTHR43728">
    <property type="entry name" value="SLR0304 PROTEIN"/>
    <property type="match status" value="1"/>
</dbReference>
<evidence type="ECO:0000313" key="9">
    <source>
        <dbReference type="EMBL" id="QTA84633.1"/>
    </source>
</evidence>
<dbReference type="GO" id="GO:0046872">
    <property type="term" value="F:metal ion binding"/>
    <property type="evidence" value="ECO:0007669"/>
    <property type="project" value="UniProtKB-KW"/>
</dbReference>
<keyword evidence="2" id="KW-0949">S-adenosyl-L-methionine</keyword>
<sequence length="332" mass="37888">MIMTTQPFNQTLLSQGIRLVREQTATLQVNLGFLCNQTCRHCHLSAGPGRRENMDSETVREVISYARRSHFEVIDITGGAPELNPNLVRFIEEISPLASRIMLRSNLSALNDGKRDYLRNVFKSHRVIIVASFPSLNEAQADSQRGKGIFEKSIDALRKLNAMGYGKEGTGLKLNLVSNPTGAFLPPSQTDTEKRFRKILDKKWGIVFNNLFSFANVPLGRFREWLVMSGNFDRYMDKLFSAFNPCAIDKLMCRTLVSVSIFMIVILIWPGGFVWEDRKSIYPRCRDLRSRAVILLWRIIVIPARPDPDSHEAEPLRPELQVKKKTEAFQKT</sequence>
<gene>
    <name evidence="9" type="ORF">dnm_006320</name>
</gene>
<keyword evidence="7" id="KW-1133">Transmembrane helix</keyword>
<dbReference type="SFLD" id="SFLDS00029">
    <property type="entry name" value="Radical_SAM"/>
    <property type="match status" value="1"/>
</dbReference>
<reference evidence="9" key="1">
    <citation type="journal article" date="2021" name="Microb. Physiol.">
        <title>Proteogenomic Insights into the Physiology of Marine, Sulfate-Reducing, Filamentous Desulfonema limicola and Desulfonema magnum.</title>
        <authorList>
            <person name="Schnaars V."/>
            <person name="Wohlbrand L."/>
            <person name="Scheve S."/>
            <person name="Hinrichs C."/>
            <person name="Reinhardt R."/>
            <person name="Rabus R."/>
        </authorList>
    </citation>
    <scope>NUCLEOTIDE SEQUENCE</scope>
    <source>
        <strain evidence="9">4be13</strain>
    </source>
</reference>
<dbReference type="KEGG" id="dmm:dnm_006320"/>
<dbReference type="SUPFAM" id="SSF102114">
    <property type="entry name" value="Radical SAM enzymes"/>
    <property type="match status" value="1"/>
</dbReference>
<dbReference type="NCBIfam" id="TIGR04167">
    <property type="entry name" value="rSAM_SeCys"/>
    <property type="match status" value="1"/>
</dbReference>
<dbReference type="Proteomes" id="UP000663722">
    <property type="component" value="Chromosome"/>
</dbReference>
<evidence type="ECO:0000256" key="5">
    <source>
        <dbReference type="ARBA" id="ARBA00023014"/>
    </source>
</evidence>
<dbReference type="AlphaFoldDB" id="A0A975BG19"/>
<proteinExistence type="predicted"/>
<dbReference type="GO" id="GO:0051536">
    <property type="term" value="F:iron-sulfur cluster binding"/>
    <property type="evidence" value="ECO:0007669"/>
    <property type="project" value="UniProtKB-KW"/>
</dbReference>
<feature type="region of interest" description="Disordered" evidence="6">
    <location>
        <begin position="308"/>
        <end position="332"/>
    </location>
</feature>
<evidence type="ECO:0000256" key="4">
    <source>
        <dbReference type="ARBA" id="ARBA00023004"/>
    </source>
</evidence>
<keyword evidence="4" id="KW-0408">Iron</keyword>
<organism evidence="9 10">
    <name type="scientific">Desulfonema magnum</name>
    <dbReference type="NCBI Taxonomy" id="45655"/>
    <lineage>
        <taxon>Bacteria</taxon>
        <taxon>Pseudomonadati</taxon>
        <taxon>Thermodesulfobacteriota</taxon>
        <taxon>Desulfobacteria</taxon>
        <taxon>Desulfobacterales</taxon>
        <taxon>Desulfococcaceae</taxon>
        <taxon>Desulfonema</taxon>
    </lineage>
</organism>
<dbReference type="InterPro" id="IPR024521">
    <property type="entry name" value="ArsS-like_C"/>
</dbReference>
<dbReference type="Pfam" id="PF12345">
    <property type="entry name" value="DUF3641"/>
    <property type="match status" value="1"/>
</dbReference>
<keyword evidence="5" id="KW-0411">Iron-sulfur</keyword>
<evidence type="ECO:0000259" key="8">
    <source>
        <dbReference type="PROSITE" id="PS51918"/>
    </source>
</evidence>
<dbReference type="Gene3D" id="3.20.20.70">
    <property type="entry name" value="Aldolase class I"/>
    <property type="match status" value="1"/>
</dbReference>
<evidence type="ECO:0000256" key="3">
    <source>
        <dbReference type="ARBA" id="ARBA00022723"/>
    </source>
</evidence>